<reference evidence="1" key="1">
    <citation type="journal article" date="2021" name="Proc. Natl. Acad. Sci. U.S.A.">
        <title>A Catalog of Tens of Thousands of Viruses from Human Metagenomes Reveals Hidden Associations with Chronic Diseases.</title>
        <authorList>
            <person name="Tisza M.J."/>
            <person name="Buck C.B."/>
        </authorList>
    </citation>
    <scope>NUCLEOTIDE SEQUENCE</scope>
    <source>
        <strain evidence="1">Ctv0N24</strain>
    </source>
</reference>
<organism evidence="1">
    <name type="scientific">Siphoviridae sp. ctv0N24</name>
    <dbReference type="NCBI Taxonomy" id="2826509"/>
    <lineage>
        <taxon>Viruses</taxon>
        <taxon>Duplodnaviria</taxon>
        <taxon>Heunggongvirae</taxon>
        <taxon>Uroviricota</taxon>
        <taxon>Caudoviricetes</taxon>
    </lineage>
</organism>
<name>A0A8S5N2Y4_9CAUD</name>
<dbReference type="EMBL" id="BK015052">
    <property type="protein sequence ID" value="DAD89029.1"/>
    <property type="molecule type" value="Genomic_DNA"/>
</dbReference>
<evidence type="ECO:0000313" key="1">
    <source>
        <dbReference type="EMBL" id="DAD89029.1"/>
    </source>
</evidence>
<proteinExistence type="predicted"/>
<sequence length="144" mass="16657">MGKLKIKKSRSSIPAPLNITNFTMEQISRQTGVRIESLKAYLDAREQENKEQLIKESQEKLWKAEDYIAVANILISVIAIKKAWGFKKANQNFIDKITEAERYVEEIGVEAAYKEIKEEMGLQIEFDSFDINKEFGFGEYREKG</sequence>
<protein>
    <submittedName>
        <fullName evidence="1">Uncharacterized protein</fullName>
    </submittedName>
</protein>
<accession>A0A8S5N2Y4</accession>